<dbReference type="CDD" id="cd05339">
    <property type="entry name" value="17beta-HSDXI-like_SDR_c"/>
    <property type="match status" value="1"/>
</dbReference>
<proteinExistence type="inferred from homology"/>
<keyword evidence="3" id="KW-0560">Oxidoreductase</keyword>
<dbReference type="InterPro" id="IPR002347">
    <property type="entry name" value="SDR_fam"/>
</dbReference>
<dbReference type="PRINTS" id="PR00081">
    <property type="entry name" value="GDHRDH"/>
</dbReference>
<sequence>MSAISPLRNPLTTGPILLAILCYPAKLASVLPPRLFELVTSVGVVRTLKICLSISIGRFFSNRLSSLVLNNSKQAATLIKSQELALITGGASGIGEMMAREFATKGVRVVILDLQPPKNELPKSVFFYQCNVTDSSQLSEVGDAIRKAHGHPTILINNAGVAGTSSPLLSCTEAEVRKCFEVNTMSHFWTVKEFVPDMAKKNHGHVVTVSSMSAYLTLPGMVDYACTKNSTVAFHEGLRSELRAKYNAPNVRTTLVSPTWVNTPLTADLFANPRFKEVSVEAKTVVTSVVDQVLSGKSAHLILPRELNFVSTLRAWPSWLQESIRYSRAKTLDIFEDIKASS</sequence>
<evidence type="ECO:0000256" key="4">
    <source>
        <dbReference type="RuleBase" id="RU000363"/>
    </source>
</evidence>
<comment type="similarity">
    <text evidence="1 4">Belongs to the short-chain dehydrogenases/reductases (SDR) family.</text>
</comment>
<protein>
    <submittedName>
        <fullName evidence="5">Uncharacterized protein</fullName>
    </submittedName>
</protein>
<dbReference type="InterPro" id="IPR036291">
    <property type="entry name" value="NAD(P)-bd_dom_sf"/>
</dbReference>
<gene>
    <name evidence="5" type="ORF">PVAG01_07069</name>
</gene>
<evidence type="ECO:0000256" key="1">
    <source>
        <dbReference type="ARBA" id="ARBA00006484"/>
    </source>
</evidence>
<dbReference type="PANTHER" id="PTHR24322">
    <property type="entry name" value="PKSB"/>
    <property type="match status" value="1"/>
</dbReference>
<evidence type="ECO:0000313" key="6">
    <source>
        <dbReference type="Proteomes" id="UP001629113"/>
    </source>
</evidence>
<dbReference type="PRINTS" id="PR00080">
    <property type="entry name" value="SDRFAMILY"/>
</dbReference>
<keyword evidence="6" id="KW-1185">Reference proteome</keyword>
<reference evidence="5 6" key="1">
    <citation type="submission" date="2024-06" db="EMBL/GenBank/DDBJ databases">
        <title>Complete genome of Phlyctema vagabunda strain 19-DSS-EL-015.</title>
        <authorList>
            <person name="Fiorenzani C."/>
        </authorList>
    </citation>
    <scope>NUCLEOTIDE SEQUENCE [LARGE SCALE GENOMIC DNA]</scope>
    <source>
        <strain evidence="5 6">19-DSS-EL-015</strain>
    </source>
</reference>
<evidence type="ECO:0000313" key="5">
    <source>
        <dbReference type="EMBL" id="KAL3420624.1"/>
    </source>
</evidence>
<dbReference type="Pfam" id="PF00106">
    <property type="entry name" value="adh_short"/>
    <property type="match status" value="1"/>
</dbReference>
<comment type="caution">
    <text evidence="5">The sequence shown here is derived from an EMBL/GenBank/DDBJ whole genome shotgun (WGS) entry which is preliminary data.</text>
</comment>
<dbReference type="PROSITE" id="PS00061">
    <property type="entry name" value="ADH_SHORT"/>
    <property type="match status" value="1"/>
</dbReference>
<dbReference type="Gene3D" id="3.40.50.720">
    <property type="entry name" value="NAD(P)-binding Rossmann-like Domain"/>
    <property type="match status" value="1"/>
</dbReference>
<dbReference type="EMBL" id="JBFCZG010000006">
    <property type="protein sequence ID" value="KAL3420624.1"/>
    <property type="molecule type" value="Genomic_DNA"/>
</dbReference>
<dbReference type="Proteomes" id="UP001629113">
    <property type="component" value="Unassembled WGS sequence"/>
</dbReference>
<dbReference type="PANTHER" id="PTHR24322:SF736">
    <property type="entry name" value="RETINOL DEHYDROGENASE 10"/>
    <property type="match status" value="1"/>
</dbReference>
<organism evidence="5 6">
    <name type="scientific">Phlyctema vagabunda</name>
    <dbReference type="NCBI Taxonomy" id="108571"/>
    <lineage>
        <taxon>Eukaryota</taxon>
        <taxon>Fungi</taxon>
        <taxon>Dikarya</taxon>
        <taxon>Ascomycota</taxon>
        <taxon>Pezizomycotina</taxon>
        <taxon>Leotiomycetes</taxon>
        <taxon>Helotiales</taxon>
        <taxon>Dermateaceae</taxon>
        <taxon>Phlyctema</taxon>
    </lineage>
</organism>
<dbReference type="InterPro" id="IPR020904">
    <property type="entry name" value="Sc_DH/Rdtase_CS"/>
</dbReference>
<name>A0ABR4PBD0_9HELO</name>
<evidence type="ECO:0000256" key="2">
    <source>
        <dbReference type="ARBA" id="ARBA00022857"/>
    </source>
</evidence>
<dbReference type="SUPFAM" id="SSF51735">
    <property type="entry name" value="NAD(P)-binding Rossmann-fold domains"/>
    <property type="match status" value="1"/>
</dbReference>
<evidence type="ECO:0000256" key="3">
    <source>
        <dbReference type="ARBA" id="ARBA00023002"/>
    </source>
</evidence>
<keyword evidence="2" id="KW-0521">NADP</keyword>
<accession>A0ABR4PBD0</accession>